<evidence type="ECO:0000256" key="5">
    <source>
        <dbReference type="ARBA" id="ARBA00023244"/>
    </source>
</evidence>
<dbReference type="InterPro" id="IPR036291">
    <property type="entry name" value="NAD(P)-bd_dom_sf"/>
</dbReference>
<sequence>MTDRGADPHPYLAGLVLTGRKVVVVGGGHVAQRRVSGLLGAGADVTVVSLEVTPALEGLAGELTLVLREFTESDLDGAWYVVAATDDPVVNARVVAAADARHTFCVRADDALGGTAWTPAVGHHGTVTVGVLGNREPRKSAALRDDIVTALRDGHLTASDALDRSPGVVLVGGGPGEPELVTVAARHALATADVVVADRLAPRELLDELGPHVELIDVAKLPRGRSASQQTINEVIVDRARAGKRVVRFKGGDNFVFGRGYEELLACAAADVPVTVVPGLSSAIAVPARVGIPVTHRGIAHEFTVISGHLPPGHPESLVVWEAVAGLRGTLVLLMAVDNAPAIADALLAGGRDAATPVAVIVDGTMPTERTVLSTLGGLADDLVTQRVVPPAIIVVGEVVAVARPAHYGCG</sequence>
<proteinExistence type="predicted"/>
<dbReference type="InterPro" id="IPR012409">
    <property type="entry name" value="Sirohaem_synth"/>
</dbReference>
<dbReference type="InterPro" id="IPR006366">
    <property type="entry name" value="CobA/CysG_C"/>
</dbReference>
<evidence type="ECO:0000256" key="1">
    <source>
        <dbReference type="ARBA" id="ARBA00012162"/>
    </source>
</evidence>
<dbReference type="NCBIfam" id="NF004790">
    <property type="entry name" value="PRK06136.1"/>
    <property type="match status" value="1"/>
</dbReference>
<accession>A0ABT1KUS1</accession>
<gene>
    <name evidence="7" type="primary">cobA</name>
    <name evidence="7" type="ORF">NCI01_06765</name>
</gene>
<dbReference type="Pfam" id="PF13241">
    <property type="entry name" value="NAD_binding_7"/>
    <property type="match status" value="1"/>
</dbReference>
<dbReference type="InterPro" id="IPR014777">
    <property type="entry name" value="4pyrrole_Mease_sub1"/>
</dbReference>
<dbReference type="Gene3D" id="3.30.950.10">
    <property type="entry name" value="Methyltransferase, Cobalt-precorrin-4 Transmethylase, Domain 2"/>
    <property type="match status" value="1"/>
</dbReference>
<dbReference type="SUPFAM" id="SSF53790">
    <property type="entry name" value="Tetrapyrrole methylase"/>
    <property type="match status" value="1"/>
</dbReference>
<evidence type="ECO:0000256" key="4">
    <source>
        <dbReference type="ARBA" id="ARBA00022691"/>
    </source>
</evidence>
<evidence type="ECO:0000256" key="2">
    <source>
        <dbReference type="ARBA" id="ARBA00022603"/>
    </source>
</evidence>
<evidence type="ECO:0000313" key="7">
    <source>
        <dbReference type="EMBL" id="MCP3421492.1"/>
    </source>
</evidence>
<dbReference type="PIRSF" id="PIRSF036426">
    <property type="entry name" value="Sirohaem_synth"/>
    <property type="match status" value="1"/>
</dbReference>
<dbReference type="CDD" id="cd11642">
    <property type="entry name" value="SUMT"/>
    <property type="match status" value="1"/>
</dbReference>
<dbReference type="Gene3D" id="3.40.1010.10">
    <property type="entry name" value="Cobalt-precorrin-4 Transmethylase, Domain 1"/>
    <property type="match status" value="1"/>
</dbReference>
<dbReference type="InterPro" id="IPR000878">
    <property type="entry name" value="4pyrrol_Mease"/>
</dbReference>
<reference evidence="7 8" key="1">
    <citation type="submission" date="2022-06" db="EMBL/GenBank/DDBJ databases">
        <authorList>
            <person name="So Y."/>
        </authorList>
    </citation>
    <scope>NUCLEOTIDE SEQUENCE [LARGE SCALE GENOMIC DNA]</scope>
    <source>
        <strain evidence="7 8">STR3</strain>
    </source>
</reference>
<dbReference type="GO" id="GO:0032259">
    <property type="term" value="P:methylation"/>
    <property type="evidence" value="ECO:0007669"/>
    <property type="project" value="UniProtKB-KW"/>
</dbReference>
<dbReference type="Pfam" id="PF00590">
    <property type="entry name" value="TP_methylase"/>
    <property type="match status" value="1"/>
</dbReference>
<protein>
    <recommendedName>
        <fullName evidence="1">uroporphyrinogen-III C-methyltransferase</fullName>
        <ecNumber evidence="1">2.1.1.107</ecNumber>
    </recommendedName>
</protein>
<dbReference type="RefSeq" id="WP_254180703.1">
    <property type="nucleotide sequence ID" value="NZ_JANARS010000002.1"/>
</dbReference>
<feature type="domain" description="Tetrapyrrole methylase" evidence="6">
    <location>
        <begin position="168"/>
        <end position="379"/>
    </location>
</feature>
<dbReference type="Proteomes" id="UP001204524">
    <property type="component" value="Unassembled WGS sequence"/>
</dbReference>
<evidence type="ECO:0000313" key="8">
    <source>
        <dbReference type="Proteomes" id="UP001204524"/>
    </source>
</evidence>
<organism evidence="7 8">
    <name type="scientific">Nocardioides pinisoli</name>
    <dbReference type="NCBI Taxonomy" id="2950279"/>
    <lineage>
        <taxon>Bacteria</taxon>
        <taxon>Bacillati</taxon>
        <taxon>Actinomycetota</taxon>
        <taxon>Actinomycetes</taxon>
        <taxon>Propionibacteriales</taxon>
        <taxon>Nocardioidaceae</taxon>
        <taxon>Nocardioides</taxon>
    </lineage>
</organism>
<keyword evidence="3 7" id="KW-0808">Transferase</keyword>
<comment type="caution">
    <text evidence="7">The sequence shown here is derived from an EMBL/GenBank/DDBJ whole genome shotgun (WGS) entry which is preliminary data.</text>
</comment>
<evidence type="ECO:0000256" key="3">
    <source>
        <dbReference type="ARBA" id="ARBA00022679"/>
    </source>
</evidence>
<keyword evidence="4" id="KW-0949">S-adenosyl-L-methionine</keyword>
<dbReference type="InterPro" id="IPR035996">
    <property type="entry name" value="4pyrrol_Methylase_sf"/>
</dbReference>
<dbReference type="PANTHER" id="PTHR45790">
    <property type="entry name" value="SIROHEME SYNTHASE-RELATED"/>
    <property type="match status" value="1"/>
</dbReference>
<keyword evidence="8" id="KW-1185">Reference proteome</keyword>
<dbReference type="PANTHER" id="PTHR45790:SF3">
    <property type="entry name" value="S-ADENOSYL-L-METHIONINE-DEPENDENT UROPORPHYRINOGEN III METHYLTRANSFERASE, CHLOROPLASTIC"/>
    <property type="match status" value="1"/>
</dbReference>
<dbReference type="NCBIfam" id="TIGR01469">
    <property type="entry name" value="cobA_cysG_Cterm"/>
    <property type="match status" value="1"/>
</dbReference>
<keyword evidence="5" id="KW-0627">Porphyrin biosynthesis</keyword>
<keyword evidence="2 7" id="KW-0489">Methyltransferase</keyword>
<dbReference type="Gene3D" id="3.40.50.720">
    <property type="entry name" value="NAD(P)-binding Rossmann-like Domain"/>
    <property type="match status" value="1"/>
</dbReference>
<evidence type="ECO:0000259" key="6">
    <source>
        <dbReference type="Pfam" id="PF00590"/>
    </source>
</evidence>
<dbReference type="EC" id="2.1.1.107" evidence="1"/>
<dbReference type="SUPFAM" id="SSF51735">
    <property type="entry name" value="NAD(P)-binding Rossmann-fold domains"/>
    <property type="match status" value="1"/>
</dbReference>
<dbReference type="InterPro" id="IPR014776">
    <property type="entry name" value="4pyrrole_Mease_sub2"/>
</dbReference>
<name>A0ABT1KUS1_9ACTN</name>
<dbReference type="GO" id="GO:0004851">
    <property type="term" value="F:uroporphyrin-III C-methyltransferase activity"/>
    <property type="evidence" value="ECO:0007669"/>
    <property type="project" value="UniProtKB-EC"/>
</dbReference>
<dbReference type="EMBL" id="JANARS010000002">
    <property type="protein sequence ID" value="MCP3421492.1"/>
    <property type="molecule type" value="Genomic_DNA"/>
</dbReference>
<dbReference type="InterPro" id="IPR050161">
    <property type="entry name" value="Siro_Cobalamin_biosynth"/>
</dbReference>